<feature type="domain" description="Peptidase M28" evidence="1">
    <location>
        <begin position="258"/>
        <end position="452"/>
    </location>
</feature>
<keyword evidence="2" id="KW-0378">Hydrolase</keyword>
<dbReference type="SUPFAM" id="SSF53187">
    <property type="entry name" value="Zn-dependent exopeptidases"/>
    <property type="match status" value="1"/>
</dbReference>
<accession>A0A246FQI0</accession>
<comment type="caution">
    <text evidence="2">The sequence shown here is derived from an EMBL/GenBank/DDBJ whole genome shotgun (WGS) entry which is preliminary data.</text>
</comment>
<dbReference type="InterPro" id="IPR007484">
    <property type="entry name" value="Peptidase_M28"/>
</dbReference>
<dbReference type="GO" id="GO:0004177">
    <property type="term" value="F:aminopeptidase activity"/>
    <property type="evidence" value="ECO:0007669"/>
    <property type="project" value="UniProtKB-KW"/>
</dbReference>
<dbReference type="OrthoDB" id="844214at2"/>
<dbReference type="GO" id="GO:0006508">
    <property type="term" value="P:proteolysis"/>
    <property type="evidence" value="ECO:0007669"/>
    <property type="project" value="InterPro"/>
</dbReference>
<keyword evidence="3" id="KW-1185">Reference proteome</keyword>
<dbReference type="GO" id="GO:0008235">
    <property type="term" value="F:metalloexopeptidase activity"/>
    <property type="evidence" value="ECO:0007669"/>
    <property type="project" value="InterPro"/>
</dbReference>
<keyword evidence="2" id="KW-0031">Aminopeptidase</keyword>
<dbReference type="Gene3D" id="3.40.630.10">
    <property type="entry name" value="Zn peptidases"/>
    <property type="match status" value="1"/>
</dbReference>
<dbReference type="Proteomes" id="UP000197277">
    <property type="component" value="Unassembled WGS sequence"/>
</dbReference>
<name>A0A246FQI0_9BACT</name>
<dbReference type="InterPro" id="IPR045175">
    <property type="entry name" value="M28_fam"/>
</dbReference>
<dbReference type="Pfam" id="PF04389">
    <property type="entry name" value="Peptidase_M28"/>
    <property type="match status" value="1"/>
</dbReference>
<gene>
    <name evidence="2" type="ORF">CDA63_01115</name>
</gene>
<organism evidence="2 3">
    <name type="scientific">Hymenobacter amundsenii</name>
    <dbReference type="NCBI Taxonomy" id="2006685"/>
    <lineage>
        <taxon>Bacteria</taxon>
        <taxon>Pseudomonadati</taxon>
        <taxon>Bacteroidota</taxon>
        <taxon>Cytophagia</taxon>
        <taxon>Cytophagales</taxon>
        <taxon>Hymenobacteraceae</taxon>
        <taxon>Hymenobacter</taxon>
    </lineage>
</organism>
<dbReference type="EMBL" id="NIRR01000001">
    <property type="protein sequence ID" value="OWP64988.1"/>
    <property type="molecule type" value="Genomic_DNA"/>
</dbReference>
<sequence>MVGLALRRVGRGRRYAADMGHPAPVAMSCRHLWWRSQAAGLLGAALALTWATPTVAQDLPRVRQTIEKLTSPAFHGRGYVNQGEQRAANYLVQRFRALGLQPLAPGFRQPFMLPINTFPGRAELRADNQALRPGLDFIAEPNSGSGHLCGPVYQPDTLVFSQPTAQAALLATPLTGAVLVLSQAQVRRLPALPAAVQAHLATAAGRLTLVSGKLTASLAGEQAPQPRLEVRAAAWPATTRTVSLRLDATLVPAYPTQNVVGYLPGTARPDSFLVVSAHYDHLGQLGRATYFPGANDNASGVAMLLELAAYYARPENRPAYSVAFLAFGAEEAGLVGSRYFVEHPLVPLANIKLLANLDLLGTGGEGLTVVNGRVFEKQFAQLQQLNTVHHYVPSLAARGRAANSDHFYFSERGVPALFFYTRGGISAYHDVLDRPETLPLTAFSAVFNLLRDFLNQLGASSAVRSEK</sequence>
<dbReference type="PROSITE" id="PS51257">
    <property type="entry name" value="PROKAR_LIPOPROTEIN"/>
    <property type="match status" value="1"/>
</dbReference>
<protein>
    <submittedName>
        <fullName evidence="2">Aminopeptidase</fullName>
    </submittedName>
</protein>
<evidence type="ECO:0000259" key="1">
    <source>
        <dbReference type="Pfam" id="PF04389"/>
    </source>
</evidence>
<reference evidence="2 3" key="1">
    <citation type="submission" date="2017-06" db="EMBL/GenBank/DDBJ databases">
        <title>Hymenobacter amundsenii sp. nov. isolated from regoliths in Antarctica.</title>
        <authorList>
            <person name="Sedlacek I."/>
            <person name="Kralova S."/>
            <person name="Pantucek R."/>
            <person name="Svec P."/>
            <person name="Holochova P."/>
            <person name="Stankova E."/>
            <person name="Vrbovska V."/>
            <person name="Busse H.-J."/>
        </authorList>
    </citation>
    <scope>NUCLEOTIDE SEQUENCE [LARGE SCALE GENOMIC DNA]</scope>
    <source>
        <strain evidence="2 3">CCM 8682</strain>
    </source>
</reference>
<dbReference type="PANTHER" id="PTHR12147">
    <property type="entry name" value="METALLOPEPTIDASE M28 FAMILY MEMBER"/>
    <property type="match status" value="1"/>
</dbReference>
<proteinExistence type="predicted"/>
<dbReference type="Gene3D" id="3.50.30.30">
    <property type="match status" value="1"/>
</dbReference>
<keyword evidence="2" id="KW-0645">Protease</keyword>
<dbReference type="AlphaFoldDB" id="A0A246FQI0"/>
<evidence type="ECO:0000313" key="2">
    <source>
        <dbReference type="EMBL" id="OWP64988.1"/>
    </source>
</evidence>
<dbReference type="PANTHER" id="PTHR12147:SF26">
    <property type="entry name" value="PEPTIDASE M28 DOMAIN-CONTAINING PROTEIN"/>
    <property type="match status" value="1"/>
</dbReference>
<evidence type="ECO:0000313" key="3">
    <source>
        <dbReference type="Proteomes" id="UP000197277"/>
    </source>
</evidence>